<gene>
    <name evidence="2" type="ORF">CDEST_09170</name>
</gene>
<dbReference type="KEGG" id="cdet:87945673"/>
<evidence type="ECO:0000256" key="1">
    <source>
        <dbReference type="SAM" id="MobiDB-lite"/>
    </source>
</evidence>
<sequence>MRPTKRQRILAGPSDAGGSEDMPHPRQAQPAAASSSSTETNTALKGRLLDTLFDIIAKINRRRADKTLGTRLVEASTSILQVALRGSISYSNVRT</sequence>
<accession>A0AAX4IKY9</accession>
<evidence type="ECO:0000313" key="2">
    <source>
        <dbReference type="EMBL" id="WQF84156.1"/>
    </source>
</evidence>
<dbReference type="Proteomes" id="UP001322277">
    <property type="component" value="Chromosome 6"/>
</dbReference>
<feature type="compositionally biased region" description="Low complexity" evidence="1">
    <location>
        <begin position="27"/>
        <end position="37"/>
    </location>
</feature>
<dbReference type="RefSeq" id="XP_062781380.1">
    <property type="nucleotide sequence ID" value="XM_062925329.1"/>
</dbReference>
<organism evidence="2 3">
    <name type="scientific">Colletotrichum destructivum</name>
    <dbReference type="NCBI Taxonomy" id="34406"/>
    <lineage>
        <taxon>Eukaryota</taxon>
        <taxon>Fungi</taxon>
        <taxon>Dikarya</taxon>
        <taxon>Ascomycota</taxon>
        <taxon>Pezizomycotina</taxon>
        <taxon>Sordariomycetes</taxon>
        <taxon>Hypocreomycetidae</taxon>
        <taxon>Glomerellales</taxon>
        <taxon>Glomerellaceae</taxon>
        <taxon>Colletotrichum</taxon>
        <taxon>Colletotrichum destructivum species complex</taxon>
    </lineage>
</organism>
<name>A0AAX4IKY9_9PEZI</name>
<dbReference type="GeneID" id="87945673"/>
<keyword evidence="3" id="KW-1185">Reference proteome</keyword>
<protein>
    <submittedName>
        <fullName evidence="2">Uncharacterized protein</fullName>
    </submittedName>
</protein>
<evidence type="ECO:0000313" key="3">
    <source>
        <dbReference type="Proteomes" id="UP001322277"/>
    </source>
</evidence>
<feature type="region of interest" description="Disordered" evidence="1">
    <location>
        <begin position="1"/>
        <end position="41"/>
    </location>
</feature>
<proteinExistence type="predicted"/>
<reference evidence="3" key="1">
    <citation type="journal article" date="2023" name="bioRxiv">
        <title>Complete genome of the Medicago anthracnose fungus, Colletotrichum destructivum, reveals a mini-chromosome-like region within a core chromosome.</title>
        <authorList>
            <person name="Lapalu N."/>
            <person name="Simon A."/>
            <person name="Lu A."/>
            <person name="Plaumann P.-L."/>
            <person name="Amselem J."/>
            <person name="Pigne S."/>
            <person name="Auger A."/>
            <person name="Koch C."/>
            <person name="Dallery J.-F."/>
            <person name="O'Connell R.J."/>
        </authorList>
    </citation>
    <scope>NUCLEOTIDE SEQUENCE [LARGE SCALE GENOMIC DNA]</scope>
    <source>
        <strain evidence="3">CBS 520.97</strain>
    </source>
</reference>
<dbReference type="AlphaFoldDB" id="A0AAX4IKY9"/>
<dbReference type="EMBL" id="CP137310">
    <property type="protein sequence ID" value="WQF84156.1"/>
    <property type="molecule type" value="Genomic_DNA"/>
</dbReference>